<keyword evidence="4 8" id="KW-0406">Ion transport</keyword>
<keyword evidence="5 8" id="KW-0472">Membrane</keyword>
<dbReference type="HAMAP" id="MF_01416">
    <property type="entry name" value="ATP_synth_delta_bact"/>
    <property type="match status" value="1"/>
</dbReference>
<keyword evidence="8" id="KW-1003">Cell membrane</keyword>
<dbReference type="EMBL" id="RIAX01000003">
    <property type="protein sequence ID" value="RNF40012.1"/>
    <property type="molecule type" value="Genomic_DNA"/>
</dbReference>
<dbReference type="Gene3D" id="1.10.520.20">
    <property type="entry name" value="N-terminal domain of the delta subunit of the F1F0-ATP synthase"/>
    <property type="match status" value="1"/>
</dbReference>
<dbReference type="RefSeq" id="WP_123164520.1">
    <property type="nucleotide sequence ID" value="NZ_RIAX01000003.1"/>
</dbReference>
<evidence type="ECO:0000256" key="8">
    <source>
        <dbReference type="HAMAP-Rule" id="MF_01416"/>
    </source>
</evidence>
<keyword evidence="9" id="KW-0378">Hydrolase</keyword>
<reference evidence="9 10" key="1">
    <citation type="journal article" date="2018" name="Int. J. Syst. Evol. Microbiol.">
        <title>Planococcus salinus sp. nov., a moderately halophilic bacterium isolated from a saline-alkali soil.</title>
        <authorList>
            <person name="Gan L."/>
        </authorList>
    </citation>
    <scope>NUCLEOTIDE SEQUENCE [LARGE SCALE GENOMIC DNA]</scope>
    <source>
        <strain evidence="9 10">LCB217</strain>
    </source>
</reference>
<evidence type="ECO:0000256" key="1">
    <source>
        <dbReference type="ARBA" id="ARBA00004370"/>
    </source>
</evidence>
<evidence type="ECO:0000256" key="2">
    <source>
        <dbReference type="ARBA" id="ARBA00022448"/>
    </source>
</evidence>
<evidence type="ECO:0000256" key="6">
    <source>
        <dbReference type="ARBA" id="ARBA00023196"/>
    </source>
</evidence>
<keyword evidence="2 8" id="KW-0813">Transport</keyword>
<comment type="similarity">
    <text evidence="8">Belongs to the ATPase delta chain family.</text>
</comment>
<keyword evidence="10" id="KW-1185">Reference proteome</keyword>
<proteinExistence type="inferred from homology"/>
<dbReference type="SUPFAM" id="SSF47928">
    <property type="entry name" value="N-terminal domain of the delta subunit of the F1F0-ATP synthase"/>
    <property type="match status" value="1"/>
</dbReference>
<dbReference type="InterPro" id="IPR026015">
    <property type="entry name" value="ATP_synth_OSCP/delta_N_sf"/>
</dbReference>
<organism evidence="9 10">
    <name type="scientific">Planococcus salinus</name>
    <dbReference type="NCBI Taxonomy" id="1848460"/>
    <lineage>
        <taxon>Bacteria</taxon>
        <taxon>Bacillati</taxon>
        <taxon>Bacillota</taxon>
        <taxon>Bacilli</taxon>
        <taxon>Bacillales</taxon>
        <taxon>Caryophanaceae</taxon>
        <taxon>Planococcus</taxon>
    </lineage>
</organism>
<accession>A0A3M8P8S4</accession>
<dbReference type="GO" id="GO:0046933">
    <property type="term" value="F:proton-transporting ATP synthase activity, rotational mechanism"/>
    <property type="evidence" value="ECO:0007669"/>
    <property type="project" value="UniProtKB-UniRule"/>
</dbReference>
<dbReference type="AlphaFoldDB" id="A0A3M8P8S4"/>
<dbReference type="PRINTS" id="PR00125">
    <property type="entry name" value="ATPASEDELTA"/>
</dbReference>
<keyword evidence="6 8" id="KW-0139">CF(1)</keyword>
<keyword evidence="3 8" id="KW-0375">Hydrogen ion transport</keyword>
<evidence type="ECO:0000313" key="9">
    <source>
        <dbReference type="EMBL" id="RNF40012.1"/>
    </source>
</evidence>
<dbReference type="PANTHER" id="PTHR11910">
    <property type="entry name" value="ATP SYNTHASE DELTA CHAIN"/>
    <property type="match status" value="1"/>
</dbReference>
<dbReference type="NCBIfam" id="TIGR01145">
    <property type="entry name" value="ATP_synt_delta"/>
    <property type="match status" value="1"/>
</dbReference>
<evidence type="ECO:0000256" key="5">
    <source>
        <dbReference type="ARBA" id="ARBA00023136"/>
    </source>
</evidence>
<dbReference type="GO" id="GO:0016787">
    <property type="term" value="F:hydrolase activity"/>
    <property type="evidence" value="ECO:0007669"/>
    <property type="project" value="UniProtKB-KW"/>
</dbReference>
<name>A0A3M8P8S4_9BACL</name>
<dbReference type="Proteomes" id="UP000275473">
    <property type="component" value="Unassembled WGS sequence"/>
</dbReference>
<dbReference type="InterPro" id="IPR020781">
    <property type="entry name" value="ATPase_OSCP/d_CS"/>
</dbReference>
<dbReference type="Pfam" id="PF00213">
    <property type="entry name" value="OSCP"/>
    <property type="match status" value="1"/>
</dbReference>
<evidence type="ECO:0000256" key="3">
    <source>
        <dbReference type="ARBA" id="ARBA00022781"/>
    </source>
</evidence>
<comment type="subcellular location">
    <subcellularLocation>
        <location evidence="8">Cell membrane</location>
        <topology evidence="8">Peripheral membrane protein</topology>
    </subcellularLocation>
    <subcellularLocation>
        <location evidence="1">Membrane</location>
    </subcellularLocation>
</comment>
<dbReference type="PROSITE" id="PS00389">
    <property type="entry name" value="ATPASE_DELTA"/>
    <property type="match status" value="1"/>
</dbReference>
<dbReference type="OrthoDB" id="9802471at2"/>
<dbReference type="InterPro" id="IPR000711">
    <property type="entry name" value="ATPase_OSCP/dsu"/>
</dbReference>
<evidence type="ECO:0000313" key="10">
    <source>
        <dbReference type="Proteomes" id="UP000275473"/>
    </source>
</evidence>
<dbReference type="GO" id="GO:0005886">
    <property type="term" value="C:plasma membrane"/>
    <property type="evidence" value="ECO:0007669"/>
    <property type="project" value="UniProtKB-SubCell"/>
</dbReference>
<protein>
    <recommendedName>
        <fullName evidence="8">ATP synthase subunit delta</fullName>
    </recommendedName>
    <alternativeName>
        <fullName evidence="8">ATP synthase F(1) sector subunit delta</fullName>
    </alternativeName>
    <alternativeName>
        <fullName evidence="8">F-type ATPase subunit delta</fullName>
        <shortName evidence="8">F-ATPase subunit delta</shortName>
    </alternativeName>
</protein>
<evidence type="ECO:0000256" key="4">
    <source>
        <dbReference type="ARBA" id="ARBA00023065"/>
    </source>
</evidence>
<comment type="function">
    <text evidence="8">This protein is part of the stalk that links CF(0) to CF(1). It either transmits conformational changes from CF(0) to CF(1) or is implicated in proton conduction.</text>
</comment>
<dbReference type="NCBIfam" id="NF004403">
    <property type="entry name" value="PRK05758.2-4"/>
    <property type="match status" value="1"/>
</dbReference>
<keyword evidence="7 8" id="KW-0066">ATP synthesis</keyword>
<dbReference type="GO" id="GO:0045259">
    <property type="term" value="C:proton-transporting ATP synthase complex"/>
    <property type="evidence" value="ECO:0007669"/>
    <property type="project" value="UniProtKB-KW"/>
</dbReference>
<comment type="function">
    <text evidence="8">F(1)F(0) ATP synthase produces ATP from ADP in the presence of a proton or sodium gradient. F-type ATPases consist of two structural domains, F(1) containing the extramembraneous catalytic core and F(0) containing the membrane proton channel, linked together by a central stalk and a peripheral stalk. During catalysis, ATP synthesis in the catalytic domain of F(1) is coupled via a rotary mechanism of the central stalk subunits to proton translocation.</text>
</comment>
<sequence>MSQASERYALALFEVAQQHEVSVEVEEDLREIKKVFDMTPELYNLIVSPKLSAEKRSNLINEVFKQANPYVVNTLQLLAERRRLDEISDLVADYIRLYNEAQGIEDAKIYSTRPLTDEERASISSVFAKKIGKQSLRIENVIDPSLLGGLRLQIGNRIYDSSISSKLERLQRQLIG</sequence>
<gene>
    <name evidence="8" type="primary">atpH</name>
    <name evidence="9" type="ORF">EEX84_05080</name>
</gene>
<evidence type="ECO:0000256" key="7">
    <source>
        <dbReference type="ARBA" id="ARBA00023310"/>
    </source>
</evidence>
<comment type="caution">
    <text evidence="9">The sequence shown here is derived from an EMBL/GenBank/DDBJ whole genome shotgun (WGS) entry which is preliminary data.</text>
</comment>